<reference evidence="2" key="1">
    <citation type="submission" date="2020-11" db="EMBL/GenBank/DDBJ databases">
        <authorList>
            <consortium name="DOE Joint Genome Institute"/>
            <person name="Ahrendt S."/>
            <person name="Riley R."/>
            <person name="Andreopoulos W."/>
            <person name="LaButti K."/>
            <person name="Pangilinan J."/>
            <person name="Ruiz-duenas F.J."/>
            <person name="Barrasa J.M."/>
            <person name="Sanchez-Garcia M."/>
            <person name="Camarero S."/>
            <person name="Miyauchi S."/>
            <person name="Serrano A."/>
            <person name="Linde D."/>
            <person name="Babiker R."/>
            <person name="Drula E."/>
            <person name="Ayuso-Fernandez I."/>
            <person name="Pacheco R."/>
            <person name="Padilla G."/>
            <person name="Ferreira P."/>
            <person name="Barriuso J."/>
            <person name="Kellner H."/>
            <person name="Castanera R."/>
            <person name="Alfaro M."/>
            <person name="Ramirez L."/>
            <person name="Pisabarro A.G."/>
            <person name="Kuo A."/>
            <person name="Tritt A."/>
            <person name="Lipzen A."/>
            <person name="He G."/>
            <person name="Yan M."/>
            <person name="Ng V."/>
            <person name="Cullen D."/>
            <person name="Martin F."/>
            <person name="Rosso M.-N."/>
            <person name="Henrissat B."/>
            <person name="Hibbett D."/>
            <person name="Martinez A.T."/>
            <person name="Grigoriev I.V."/>
        </authorList>
    </citation>
    <scope>NUCLEOTIDE SEQUENCE</scope>
    <source>
        <strain evidence="2">AH 44721</strain>
    </source>
</reference>
<feature type="coiled-coil region" evidence="1">
    <location>
        <begin position="22"/>
        <end position="129"/>
    </location>
</feature>
<evidence type="ECO:0000256" key="1">
    <source>
        <dbReference type="SAM" id="Coils"/>
    </source>
</evidence>
<sequence length="156" mass="18172">MSESPYSYSSKKEPLFLPDPEIEELNLRLQGQMLRNAQLEQRLRVALSELEKLETDYAECEAERNNLKIASDSYKDKSKKYKIAYKKSKEAMEELEVYKEQYEKYKARCEEYEKEIEELKEYAVALSDRVPATKTIVLRIPPKPNGSESSFKAKAG</sequence>
<accession>A0A9P5NBZ0</accession>
<dbReference type="Proteomes" id="UP000724874">
    <property type="component" value="Unassembled WGS sequence"/>
</dbReference>
<dbReference type="SUPFAM" id="SSF57997">
    <property type="entry name" value="Tropomyosin"/>
    <property type="match status" value="1"/>
</dbReference>
<proteinExistence type="predicted"/>
<protein>
    <submittedName>
        <fullName evidence="2">Uncharacterized protein</fullName>
    </submittedName>
</protein>
<organism evidence="2 3">
    <name type="scientific">Gymnopilus junonius</name>
    <name type="common">Spectacular rustgill mushroom</name>
    <name type="synonym">Gymnopilus spectabilis subsp. junonius</name>
    <dbReference type="NCBI Taxonomy" id="109634"/>
    <lineage>
        <taxon>Eukaryota</taxon>
        <taxon>Fungi</taxon>
        <taxon>Dikarya</taxon>
        <taxon>Basidiomycota</taxon>
        <taxon>Agaricomycotina</taxon>
        <taxon>Agaricomycetes</taxon>
        <taxon>Agaricomycetidae</taxon>
        <taxon>Agaricales</taxon>
        <taxon>Agaricineae</taxon>
        <taxon>Hymenogastraceae</taxon>
        <taxon>Gymnopilus</taxon>
    </lineage>
</organism>
<keyword evidence="3" id="KW-1185">Reference proteome</keyword>
<comment type="caution">
    <text evidence="2">The sequence shown here is derived from an EMBL/GenBank/DDBJ whole genome shotgun (WGS) entry which is preliminary data.</text>
</comment>
<evidence type="ECO:0000313" key="3">
    <source>
        <dbReference type="Proteomes" id="UP000724874"/>
    </source>
</evidence>
<dbReference type="AlphaFoldDB" id="A0A9P5NBZ0"/>
<name>A0A9P5NBZ0_GYMJU</name>
<gene>
    <name evidence="2" type="ORF">CPB84DRAFT_1851690</name>
</gene>
<keyword evidence="1" id="KW-0175">Coiled coil</keyword>
<dbReference type="EMBL" id="JADNYJ010000135">
    <property type="protein sequence ID" value="KAF8881049.1"/>
    <property type="molecule type" value="Genomic_DNA"/>
</dbReference>
<evidence type="ECO:0000313" key="2">
    <source>
        <dbReference type="EMBL" id="KAF8881049.1"/>
    </source>
</evidence>